<accession>A0A2N3ISH2</accession>
<comment type="caution">
    <text evidence="1">The sequence shown here is derived from an EMBL/GenBank/DDBJ whole genome shotgun (WGS) entry which is preliminary data.</text>
</comment>
<sequence>MPDIRAPNKYKHPLQHANKIIFMLGEDDAGHYLYGEGPLLAGAYEKMLRYVKFYQESGIELNRFMLHSPGGLVNEGLLIGNYIRKHNWTTDSDKYMRCYSSCGFIFASGVKKRIQQGAEIGFHRPYLPNKVDTPDFIKQVYTEYQPYWHYIQGNPALYEIFMKQYGREDMYILRADTISQYMQIEVY</sequence>
<keyword evidence="2" id="KW-1185">Reference proteome</keyword>
<dbReference type="AlphaFoldDB" id="A0A2N3ISH2"/>
<evidence type="ECO:0000313" key="2">
    <source>
        <dbReference type="Proteomes" id="UP000233467"/>
    </source>
</evidence>
<proteinExistence type="predicted"/>
<evidence type="ECO:0008006" key="3">
    <source>
        <dbReference type="Google" id="ProtNLM"/>
    </source>
</evidence>
<reference evidence="1 2" key="1">
    <citation type="journal article" date="2017" name="Front. Microbiol.">
        <title>Strong Genomic and Phenotypic Heterogeneity in the Aeromonas sobria Species Complex.</title>
        <authorList>
            <person name="Gauthier J."/>
            <person name="Vincent A.T."/>
            <person name="Charette S.J."/>
            <person name="Derome N."/>
        </authorList>
    </citation>
    <scope>NUCLEOTIDE SEQUENCE [LARGE SCALE GENOMIC DNA]</scope>
    <source>
        <strain evidence="1 2">TM18</strain>
    </source>
</reference>
<name>A0A2N3ISH2_AERSO</name>
<gene>
    <name evidence="1" type="ORF">CJP16_16680</name>
</gene>
<evidence type="ECO:0000313" key="1">
    <source>
        <dbReference type="EMBL" id="PKQ74709.1"/>
    </source>
</evidence>
<dbReference type="Gene3D" id="3.90.226.10">
    <property type="entry name" value="2-enoyl-CoA Hydratase, Chain A, domain 1"/>
    <property type="match status" value="1"/>
</dbReference>
<dbReference type="Proteomes" id="UP000233467">
    <property type="component" value="Unassembled WGS sequence"/>
</dbReference>
<protein>
    <recommendedName>
        <fullName evidence="3">ATP-dependent Clp protease proteolytic subunit</fullName>
    </recommendedName>
</protein>
<dbReference type="InterPro" id="IPR029045">
    <property type="entry name" value="ClpP/crotonase-like_dom_sf"/>
</dbReference>
<organism evidence="1 2">
    <name type="scientific">Aeromonas sobria</name>
    <dbReference type="NCBI Taxonomy" id="646"/>
    <lineage>
        <taxon>Bacteria</taxon>
        <taxon>Pseudomonadati</taxon>
        <taxon>Pseudomonadota</taxon>
        <taxon>Gammaproteobacteria</taxon>
        <taxon>Aeromonadales</taxon>
        <taxon>Aeromonadaceae</taxon>
        <taxon>Aeromonas</taxon>
    </lineage>
</organism>
<dbReference type="EMBL" id="NQMM01000047">
    <property type="protein sequence ID" value="PKQ74709.1"/>
    <property type="molecule type" value="Genomic_DNA"/>
</dbReference>
<dbReference type="SUPFAM" id="SSF52096">
    <property type="entry name" value="ClpP/crotonase"/>
    <property type="match status" value="1"/>
</dbReference>